<keyword evidence="4" id="KW-0238">DNA-binding</keyword>
<reference evidence="6 7" key="1">
    <citation type="submission" date="2019-08" db="EMBL/GenBank/DDBJ databases">
        <title>The genome of the soybean aphid Biotype 1, its phylome, world population structure and adaptation to the North American continent.</title>
        <authorList>
            <person name="Giordano R."/>
            <person name="Donthu R.K."/>
            <person name="Hernandez A.G."/>
            <person name="Wright C.L."/>
            <person name="Zimin A.V."/>
        </authorList>
    </citation>
    <scope>NUCLEOTIDE SEQUENCE [LARGE SCALE GENOMIC DNA]</scope>
    <source>
        <tissue evidence="6">Whole aphids</tissue>
    </source>
</reference>
<evidence type="ECO:0000313" key="6">
    <source>
        <dbReference type="EMBL" id="KAE9526267.1"/>
    </source>
</evidence>
<gene>
    <name evidence="6" type="ORF">AGLY_013898</name>
</gene>
<protein>
    <recommendedName>
        <fullName evidence="5">THAP-type domain-containing protein</fullName>
    </recommendedName>
</protein>
<dbReference type="Proteomes" id="UP000475862">
    <property type="component" value="Unassembled WGS sequence"/>
</dbReference>
<comment type="caution">
    <text evidence="6">The sequence shown here is derived from an EMBL/GenBank/DDBJ whole genome shotgun (WGS) entry which is preliminary data.</text>
</comment>
<evidence type="ECO:0000256" key="1">
    <source>
        <dbReference type="ARBA" id="ARBA00022723"/>
    </source>
</evidence>
<dbReference type="GO" id="GO:0003677">
    <property type="term" value="F:DNA binding"/>
    <property type="evidence" value="ECO:0007669"/>
    <property type="project" value="UniProtKB-KW"/>
</dbReference>
<keyword evidence="1" id="KW-0479">Metal-binding</keyword>
<dbReference type="AlphaFoldDB" id="A0A6G0T5K3"/>
<evidence type="ECO:0000256" key="3">
    <source>
        <dbReference type="ARBA" id="ARBA00022833"/>
    </source>
</evidence>
<dbReference type="EMBL" id="VYZN01000055">
    <property type="protein sequence ID" value="KAE9526267.1"/>
    <property type="molecule type" value="Genomic_DNA"/>
</dbReference>
<dbReference type="GO" id="GO:0008270">
    <property type="term" value="F:zinc ion binding"/>
    <property type="evidence" value="ECO:0007669"/>
    <property type="project" value="UniProtKB-KW"/>
</dbReference>
<keyword evidence="7" id="KW-1185">Reference proteome</keyword>
<accession>A0A6G0T5K3</accession>
<proteinExistence type="predicted"/>
<name>A0A6G0T5K3_APHGL</name>
<dbReference type="Pfam" id="PF05485">
    <property type="entry name" value="THAP"/>
    <property type="match status" value="1"/>
</dbReference>
<dbReference type="OrthoDB" id="6622923at2759"/>
<evidence type="ECO:0000256" key="2">
    <source>
        <dbReference type="ARBA" id="ARBA00022771"/>
    </source>
</evidence>
<keyword evidence="3" id="KW-0862">Zinc</keyword>
<dbReference type="SUPFAM" id="SSF57716">
    <property type="entry name" value="Glucocorticoid receptor-like (DNA-binding domain)"/>
    <property type="match status" value="1"/>
</dbReference>
<dbReference type="InterPro" id="IPR006612">
    <property type="entry name" value="THAP_Znf"/>
</dbReference>
<evidence type="ECO:0000259" key="5">
    <source>
        <dbReference type="Pfam" id="PF05485"/>
    </source>
</evidence>
<sequence length="238" mass="26973">MRKCSILGCKSGEKKKKITLFKANSYNKKTWESAVNNTINNQFKSLNYICSEHFLPDDIITDYSIPSDVAERNLLKGQYITIPSVFEQINISKPLPTAELFRKELFPIKAATVTLKRNNDFVNPTVTNIPSKQICLADLLLVYKINQLVIEKQIVISDDVKPESLGLISLTYPINTKNLSEVIGSFNYRQVCQDGPKAIHFPGNEFNSIHVHEVLSSVSRIFMEILTTENNVLHLNDL</sequence>
<organism evidence="6 7">
    <name type="scientific">Aphis glycines</name>
    <name type="common">Soybean aphid</name>
    <dbReference type="NCBI Taxonomy" id="307491"/>
    <lineage>
        <taxon>Eukaryota</taxon>
        <taxon>Metazoa</taxon>
        <taxon>Ecdysozoa</taxon>
        <taxon>Arthropoda</taxon>
        <taxon>Hexapoda</taxon>
        <taxon>Insecta</taxon>
        <taxon>Pterygota</taxon>
        <taxon>Neoptera</taxon>
        <taxon>Paraneoptera</taxon>
        <taxon>Hemiptera</taxon>
        <taxon>Sternorrhyncha</taxon>
        <taxon>Aphidomorpha</taxon>
        <taxon>Aphidoidea</taxon>
        <taxon>Aphididae</taxon>
        <taxon>Aphidini</taxon>
        <taxon>Aphis</taxon>
        <taxon>Aphis</taxon>
    </lineage>
</organism>
<feature type="domain" description="THAP-type" evidence="5">
    <location>
        <begin position="4"/>
        <end position="77"/>
    </location>
</feature>
<evidence type="ECO:0000256" key="4">
    <source>
        <dbReference type="ARBA" id="ARBA00023125"/>
    </source>
</evidence>
<evidence type="ECO:0000313" key="7">
    <source>
        <dbReference type="Proteomes" id="UP000475862"/>
    </source>
</evidence>
<keyword evidence="2" id="KW-0863">Zinc-finger</keyword>